<feature type="compositionally biased region" description="Basic residues" evidence="1">
    <location>
        <begin position="494"/>
        <end position="508"/>
    </location>
</feature>
<feature type="region of interest" description="Disordered" evidence="1">
    <location>
        <begin position="479"/>
        <end position="533"/>
    </location>
</feature>
<organism evidence="2 3">
    <name type="scientific">Porphyra umbilicalis</name>
    <name type="common">Purple laver</name>
    <name type="synonym">Red alga</name>
    <dbReference type="NCBI Taxonomy" id="2786"/>
    <lineage>
        <taxon>Eukaryota</taxon>
        <taxon>Rhodophyta</taxon>
        <taxon>Bangiophyceae</taxon>
        <taxon>Bangiales</taxon>
        <taxon>Bangiaceae</taxon>
        <taxon>Porphyra</taxon>
    </lineage>
</organism>
<feature type="compositionally biased region" description="Low complexity" evidence="1">
    <location>
        <begin position="179"/>
        <end position="210"/>
    </location>
</feature>
<feature type="compositionally biased region" description="Low complexity" evidence="1">
    <location>
        <begin position="95"/>
        <end position="146"/>
    </location>
</feature>
<dbReference type="AlphaFoldDB" id="A0A1X6P9I8"/>
<dbReference type="Proteomes" id="UP000218209">
    <property type="component" value="Unassembled WGS sequence"/>
</dbReference>
<feature type="compositionally biased region" description="Gly residues" evidence="1">
    <location>
        <begin position="73"/>
        <end position="84"/>
    </location>
</feature>
<gene>
    <name evidence="2" type="ORF">BU14_0144s0026</name>
</gene>
<name>A0A1X6P9I8_PORUM</name>
<evidence type="ECO:0000313" key="2">
    <source>
        <dbReference type="EMBL" id="OSX77561.1"/>
    </source>
</evidence>
<protein>
    <submittedName>
        <fullName evidence="2">Uncharacterized protein</fullName>
    </submittedName>
</protein>
<sequence length="533" mass="53011">MAPKRNAPDAAPHYALTFESGNASGAPTAVPLGTVTTKVGAVRRAAAAMNSRCQWGDAWASAEGFDRGTAAQAGGGGGGGGGGKATRPTAAPDQTTAVAPKPPAKAAKASATQPAKKGATTAAKAAAAVPTKKAGAEGATTGAPAPAKKPRAKAAAQPPKKTHANAAAQPPKKTHTKAAKAAASHPPARSAAPVAKAAASTAPPAASVPPTKKPAAKATKAAVAAAAKAKPPAATAAKAANGDGRAGAAAATPAAPIVYVLTYTECDGWSDPRSAVAQVVGSKAAALRGATAVMATHAGWRWDDSADGGGGLFREVVTAAARVVDGATLVKVSDGEGTYNRVTVAVRTLDGAAGAVASGAVWVLTEVHSTPYEPDVSSLVAVVATPAAAVRAAAATLTNRFGNDWLEPDVWEERRPPSESRVRDGHVLAALVDLEGTSVRIRSTWCTGPGTAGSARWVADPAVEGVRALLDGRVADVSPASSPLPVNVGGWGRGHGRGRTKQTARKSTRQLTPPSRRPAAGDEGWMSPEGEPY</sequence>
<evidence type="ECO:0000256" key="1">
    <source>
        <dbReference type="SAM" id="MobiDB-lite"/>
    </source>
</evidence>
<evidence type="ECO:0000313" key="3">
    <source>
        <dbReference type="Proteomes" id="UP000218209"/>
    </source>
</evidence>
<keyword evidence="3" id="KW-1185">Reference proteome</keyword>
<feature type="region of interest" description="Disordered" evidence="1">
    <location>
        <begin position="69"/>
        <end position="212"/>
    </location>
</feature>
<feature type="compositionally biased region" description="Low complexity" evidence="1">
    <location>
        <begin position="153"/>
        <end position="171"/>
    </location>
</feature>
<dbReference type="EMBL" id="KV918835">
    <property type="protein sequence ID" value="OSX77561.1"/>
    <property type="molecule type" value="Genomic_DNA"/>
</dbReference>
<reference evidence="2 3" key="1">
    <citation type="submission" date="2017-03" db="EMBL/GenBank/DDBJ databases">
        <title>WGS assembly of Porphyra umbilicalis.</title>
        <authorList>
            <person name="Brawley S.H."/>
            <person name="Blouin N.A."/>
            <person name="Ficko-Blean E."/>
            <person name="Wheeler G.L."/>
            <person name="Lohr M."/>
            <person name="Goodson H.V."/>
            <person name="Jenkins J.W."/>
            <person name="Blaby-Haas C.E."/>
            <person name="Helliwell K.E."/>
            <person name="Chan C."/>
            <person name="Marriage T."/>
            <person name="Bhattacharya D."/>
            <person name="Klein A.S."/>
            <person name="Badis Y."/>
            <person name="Brodie J."/>
            <person name="Cao Y."/>
            <person name="Collen J."/>
            <person name="Dittami S.M."/>
            <person name="Gachon C.M."/>
            <person name="Green B.R."/>
            <person name="Karpowicz S."/>
            <person name="Kim J.W."/>
            <person name="Kudahl U."/>
            <person name="Lin S."/>
            <person name="Michel G."/>
            <person name="Mittag M."/>
            <person name="Olson B.J."/>
            <person name="Pangilinan J."/>
            <person name="Peng Y."/>
            <person name="Qiu H."/>
            <person name="Shu S."/>
            <person name="Singer J.T."/>
            <person name="Smith A.G."/>
            <person name="Sprecher B.N."/>
            <person name="Wagner V."/>
            <person name="Wang W."/>
            <person name="Wang Z.-Y."/>
            <person name="Yan J."/>
            <person name="Yarish C."/>
            <person name="Zoeuner-Riek S."/>
            <person name="Zhuang Y."/>
            <person name="Zou Y."/>
            <person name="Lindquist E.A."/>
            <person name="Grimwood J."/>
            <person name="Barry K."/>
            <person name="Rokhsar D.S."/>
            <person name="Schmutz J."/>
            <person name="Stiller J.W."/>
            <person name="Grossman A.R."/>
            <person name="Prochnik S.E."/>
        </authorList>
    </citation>
    <scope>NUCLEOTIDE SEQUENCE [LARGE SCALE GENOMIC DNA]</scope>
    <source>
        <strain evidence="2">4086291</strain>
    </source>
</reference>
<proteinExistence type="predicted"/>
<accession>A0A1X6P9I8</accession>